<dbReference type="PANTHER" id="PTHR43312:SF1">
    <property type="entry name" value="NADP-DEPENDENT OXIDOREDUCTASE DOMAIN-CONTAINING PROTEIN"/>
    <property type="match status" value="1"/>
</dbReference>
<evidence type="ECO:0000259" key="1">
    <source>
        <dbReference type="Pfam" id="PF00248"/>
    </source>
</evidence>
<evidence type="ECO:0000313" key="3">
    <source>
        <dbReference type="Proteomes" id="UP000230108"/>
    </source>
</evidence>
<gene>
    <name evidence="2" type="ORF">COY90_01190</name>
</gene>
<organism evidence="2 3">
    <name type="scientific">Candidatus Roizmanbacteria bacterium CG_4_10_14_0_8_um_filter_39_9</name>
    <dbReference type="NCBI Taxonomy" id="1974829"/>
    <lineage>
        <taxon>Bacteria</taxon>
        <taxon>Candidatus Roizmaniibacteriota</taxon>
    </lineage>
</organism>
<dbReference type="EMBL" id="PFLF01000033">
    <property type="protein sequence ID" value="PIY69335.1"/>
    <property type="molecule type" value="Genomic_DNA"/>
</dbReference>
<dbReference type="SUPFAM" id="SSF51430">
    <property type="entry name" value="NAD(P)-linked oxidoreductase"/>
    <property type="match status" value="1"/>
</dbReference>
<sequence>MKYRRLGKTGWNVSELGHGMWGMGGWSGSDDDESMKALHLSVESGINFFDTAWVYGNGRSEKLLGQLVKDFPEKKLYISTKIPPKNFKWPMEPTFTLEETFSSSHIKEYVQKSLKNLGVAQIDLVLLHGWDDIWAKDEQWQKTVLELKQSGLINAFGLSIDRWEPNNAISAINTGLIDAVEVIYNIFDQAPEDKLFAVCRNMDVGVIARVPFDEGTLTEALTIKSKWPEGDWRNLYFGPENLQPSLDHLKSLKADLPAGTNIPELALQFILSQPAVSTTIPGMRKTENIKKNIIAMEKGKLSDQMIQNLRKHRWDRKPTSWSG</sequence>
<name>A0A2M7QDN3_9BACT</name>
<proteinExistence type="predicted"/>
<dbReference type="PANTHER" id="PTHR43312">
    <property type="entry name" value="D-THREO-ALDOSE 1-DEHYDROGENASE"/>
    <property type="match status" value="1"/>
</dbReference>
<dbReference type="InterPro" id="IPR023210">
    <property type="entry name" value="NADP_OxRdtase_dom"/>
</dbReference>
<evidence type="ECO:0000313" key="2">
    <source>
        <dbReference type="EMBL" id="PIY69335.1"/>
    </source>
</evidence>
<feature type="domain" description="NADP-dependent oxidoreductase" evidence="1">
    <location>
        <begin position="15"/>
        <end position="312"/>
    </location>
</feature>
<dbReference type="InterPro" id="IPR053135">
    <property type="entry name" value="AKR2_Oxidoreductase"/>
</dbReference>
<dbReference type="Proteomes" id="UP000230108">
    <property type="component" value="Unassembled WGS sequence"/>
</dbReference>
<reference evidence="3" key="1">
    <citation type="submission" date="2017-09" db="EMBL/GenBank/DDBJ databases">
        <title>Depth-based differentiation of microbial function through sediment-hosted aquifers and enrichment of novel symbionts in the deep terrestrial subsurface.</title>
        <authorList>
            <person name="Probst A.J."/>
            <person name="Ladd B."/>
            <person name="Jarett J.K."/>
            <person name="Geller-Mcgrath D.E."/>
            <person name="Sieber C.M.K."/>
            <person name="Emerson J.B."/>
            <person name="Anantharaman K."/>
            <person name="Thomas B.C."/>
            <person name="Malmstrom R."/>
            <person name="Stieglmeier M."/>
            <person name="Klingl A."/>
            <person name="Woyke T."/>
            <person name="Ryan C.M."/>
            <person name="Banfield J.F."/>
        </authorList>
    </citation>
    <scope>NUCLEOTIDE SEQUENCE [LARGE SCALE GENOMIC DNA]</scope>
</reference>
<accession>A0A2M7QDN3</accession>
<dbReference type="Gene3D" id="3.20.20.100">
    <property type="entry name" value="NADP-dependent oxidoreductase domain"/>
    <property type="match status" value="1"/>
</dbReference>
<dbReference type="CDD" id="cd19086">
    <property type="entry name" value="AKR_AKR11C1"/>
    <property type="match status" value="1"/>
</dbReference>
<dbReference type="AlphaFoldDB" id="A0A2M7QDN3"/>
<comment type="caution">
    <text evidence="2">The sequence shown here is derived from an EMBL/GenBank/DDBJ whole genome shotgun (WGS) entry which is preliminary data.</text>
</comment>
<protein>
    <submittedName>
        <fullName evidence="2">Aldo/keto reductase</fullName>
    </submittedName>
</protein>
<dbReference type="InterPro" id="IPR036812">
    <property type="entry name" value="NAD(P)_OxRdtase_dom_sf"/>
</dbReference>
<dbReference type="Pfam" id="PF00248">
    <property type="entry name" value="Aldo_ket_red"/>
    <property type="match status" value="1"/>
</dbReference>